<feature type="signal peptide" evidence="1">
    <location>
        <begin position="1"/>
        <end position="22"/>
    </location>
</feature>
<comment type="caution">
    <text evidence="2">The sequence shown here is derived from an EMBL/GenBank/DDBJ whole genome shotgun (WGS) entry which is preliminary data.</text>
</comment>
<feature type="chain" id="PRO_5047148045" evidence="1">
    <location>
        <begin position="23"/>
        <end position="233"/>
    </location>
</feature>
<keyword evidence="3" id="KW-1185">Reference proteome</keyword>
<dbReference type="InterPro" id="IPR013424">
    <property type="entry name" value="Ice-binding_C"/>
</dbReference>
<sequence length="233" mass="24611">MHAQLRGLLLAAALASPSVAFAQTVYDQPGTQACNPSCWTSHYAGASGFRAYDNFTLGSTAQIGRVTWQGIYIDQSQTITPGVPNTINWTIGFFADSSNFPGTELYTITLPAASVTATKIGSGSFGASPVDLYSFSATLPSTFTAVAGTTYWFSPLSLAASFTPFFSWSPATATVDGLTAQTDTNGNHFNRPNDRAFSLVAGIPEPATWAMMVGGFALAGGAMRRRRLVVAYD</sequence>
<evidence type="ECO:0000313" key="2">
    <source>
        <dbReference type="EMBL" id="MFD1612942.1"/>
    </source>
</evidence>
<dbReference type="EMBL" id="JBHUDY010000002">
    <property type="protein sequence ID" value="MFD1612942.1"/>
    <property type="molecule type" value="Genomic_DNA"/>
</dbReference>
<evidence type="ECO:0000313" key="3">
    <source>
        <dbReference type="Proteomes" id="UP001597115"/>
    </source>
</evidence>
<gene>
    <name evidence="2" type="ORF">ACFSCW_14145</name>
</gene>
<protein>
    <submittedName>
        <fullName evidence="2">PEPxxWA-CTERM sorting domain-containing protein</fullName>
    </submittedName>
</protein>
<accession>A0ABW4I607</accession>
<dbReference type="NCBIfam" id="NF035944">
    <property type="entry name" value="PEPxxWA-CTERM"/>
    <property type="match status" value="1"/>
</dbReference>
<keyword evidence="1" id="KW-0732">Signal</keyword>
<dbReference type="RefSeq" id="WP_380890532.1">
    <property type="nucleotide sequence ID" value="NZ_JBHUDY010000002.1"/>
</dbReference>
<evidence type="ECO:0000256" key="1">
    <source>
        <dbReference type="SAM" id="SignalP"/>
    </source>
</evidence>
<dbReference type="NCBIfam" id="TIGR02595">
    <property type="entry name" value="PEP_CTERM"/>
    <property type="match status" value="1"/>
</dbReference>
<name>A0ABW4I607_9SPHN</name>
<organism evidence="2 3">
    <name type="scientific">Sphingomonas tabacisoli</name>
    <dbReference type="NCBI Taxonomy" id="2249466"/>
    <lineage>
        <taxon>Bacteria</taxon>
        <taxon>Pseudomonadati</taxon>
        <taxon>Pseudomonadota</taxon>
        <taxon>Alphaproteobacteria</taxon>
        <taxon>Sphingomonadales</taxon>
        <taxon>Sphingomonadaceae</taxon>
        <taxon>Sphingomonas</taxon>
    </lineage>
</organism>
<reference evidence="3" key="1">
    <citation type="journal article" date="2019" name="Int. J. Syst. Evol. Microbiol.">
        <title>The Global Catalogue of Microorganisms (GCM) 10K type strain sequencing project: providing services to taxonomists for standard genome sequencing and annotation.</title>
        <authorList>
            <consortium name="The Broad Institute Genomics Platform"/>
            <consortium name="The Broad Institute Genome Sequencing Center for Infectious Disease"/>
            <person name="Wu L."/>
            <person name="Ma J."/>
        </authorList>
    </citation>
    <scope>NUCLEOTIDE SEQUENCE [LARGE SCALE GENOMIC DNA]</scope>
    <source>
        <strain evidence="3">CGMCC 1.16275</strain>
    </source>
</reference>
<proteinExistence type="predicted"/>
<dbReference type="Proteomes" id="UP001597115">
    <property type="component" value="Unassembled WGS sequence"/>
</dbReference>